<feature type="domain" description="Flavin reductase like" evidence="1">
    <location>
        <begin position="19"/>
        <end position="178"/>
    </location>
</feature>
<evidence type="ECO:0000313" key="3">
    <source>
        <dbReference type="Proteomes" id="UP001139447"/>
    </source>
</evidence>
<dbReference type="GO" id="GO:0010181">
    <property type="term" value="F:FMN binding"/>
    <property type="evidence" value="ECO:0007669"/>
    <property type="project" value="InterPro"/>
</dbReference>
<organism evidence="2 3">
    <name type="scientific">Variovorax terrae</name>
    <dbReference type="NCBI Taxonomy" id="2923278"/>
    <lineage>
        <taxon>Bacteria</taxon>
        <taxon>Pseudomonadati</taxon>
        <taxon>Pseudomonadota</taxon>
        <taxon>Betaproteobacteria</taxon>
        <taxon>Burkholderiales</taxon>
        <taxon>Comamonadaceae</taxon>
        <taxon>Variovorax</taxon>
    </lineage>
</organism>
<dbReference type="Gene3D" id="2.30.110.10">
    <property type="entry name" value="Electron Transport, Fmn-binding Protein, Chain A"/>
    <property type="match status" value="1"/>
</dbReference>
<dbReference type="RefSeq" id="WP_243307733.1">
    <property type="nucleotide sequence ID" value="NZ_JALGBI010000002.1"/>
</dbReference>
<dbReference type="EMBL" id="JALGBI010000002">
    <property type="protein sequence ID" value="MCJ0764789.1"/>
    <property type="molecule type" value="Genomic_DNA"/>
</dbReference>
<accession>A0A9X1VZ19</accession>
<evidence type="ECO:0000313" key="2">
    <source>
        <dbReference type="EMBL" id="MCJ0764789.1"/>
    </source>
</evidence>
<dbReference type="Proteomes" id="UP001139447">
    <property type="component" value="Unassembled WGS sequence"/>
</dbReference>
<sequence length="220" mass="23990">MFYSPGSETSGLPHNPFKSCCVPRPIGWISTVSAAGVHNLAPYSQFQNLTWDPPTVMVAANARADGSPKDTAANILATGEFVWNMATYDLREWVVGSSRDWASGVDEFSELSIPWVPSVHVAPRRVAGSPVQFECRLTQQLRIPGNTAEASAWLLVGQVVGIHIDDAALTPAGQIDITRLKPLARMGYRDYTCIERVFELSEFTGRQAAGIAHLQEVLHA</sequence>
<proteinExistence type="predicted"/>
<dbReference type="InterPro" id="IPR002563">
    <property type="entry name" value="Flavin_Rdtase-like_dom"/>
</dbReference>
<dbReference type="PANTHER" id="PTHR43812">
    <property type="entry name" value="BLR2425 PROTEIN"/>
    <property type="match status" value="1"/>
</dbReference>
<reference evidence="2" key="1">
    <citation type="submission" date="2022-03" db="EMBL/GenBank/DDBJ databases">
        <authorList>
            <person name="Woo C.Y."/>
        </authorList>
    </citation>
    <scope>NUCLEOTIDE SEQUENCE</scope>
    <source>
        <strain evidence="2">CYS-02</strain>
    </source>
</reference>
<protein>
    <submittedName>
        <fullName evidence="2">Flavin reductase family protein</fullName>
    </submittedName>
</protein>
<dbReference type="GO" id="GO:0016646">
    <property type="term" value="F:oxidoreductase activity, acting on the CH-NH group of donors, NAD or NADP as acceptor"/>
    <property type="evidence" value="ECO:0007669"/>
    <property type="project" value="UniProtKB-ARBA"/>
</dbReference>
<evidence type="ECO:0000259" key="1">
    <source>
        <dbReference type="SMART" id="SM00903"/>
    </source>
</evidence>
<dbReference type="Pfam" id="PF01613">
    <property type="entry name" value="Flavin_Reduct"/>
    <property type="match status" value="1"/>
</dbReference>
<comment type="caution">
    <text evidence="2">The sequence shown here is derived from an EMBL/GenBank/DDBJ whole genome shotgun (WGS) entry which is preliminary data.</text>
</comment>
<gene>
    <name evidence="2" type="ORF">MMF98_16350</name>
</gene>
<dbReference type="SUPFAM" id="SSF50475">
    <property type="entry name" value="FMN-binding split barrel"/>
    <property type="match status" value="1"/>
</dbReference>
<dbReference type="SMART" id="SM00903">
    <property type="entry name" value="Flavin_Reduct"/>
    <property type="match status" value="1"/>
</dbReference>
<dbReference type="AlphaFoldDB" id="A0A9X1VZ19"/>
<dbReference type="PANTHER" id="PTHR43812:SF2">
    <property type="entry name" value="FLAVIN REDUCTASE LIKE DOMAIN-CONTAINING PROTEIN"/>
    <property type="match status" value="1"/>
</dbReference>
<dbReference type="InterPro" id="IPR012349">
    <property type="entry name" value="Split_barrel_FMN-bd"/>
</dbReference>
<name>A0A9X1VZ19_9BURK</name>
<keyword evidence="3" id="KW-1185">Reference proteome</keyword>